<name>A0ABD2Y0J1_9GENT</name>
<keyword evidence="3" id="KW-0539">Nucleus</keyword>
<dbReference type="PANTHER" id="PTHR12446">
    <property type="entry name" value="TESMIN/TSO1-RELATED"/>
    <property type="match status" value="1"/>
</dbReference>
<evidence type="ECO:0000256" key="4">
    <source>
        <dbReference type="SAM" id="MobiDB-lite"/>
    </source>
</evidence>
<accession>A0ABD2Y0J1</accession>
<dbReference type="AlphaFoldDB" id="A0ABD2Y0J1"/>
<dbReference type="InterPro" id="IPR028307">
    <property type="entry name" value="Lin-54_fam"/>
</dbReference>
<feature type="region of interest" description="Disordered" evidence="4">
    <location>
        <begin position="110"/>
        <end position="133"/>
    </location>
</feature>
<keyword evidence="7" id="KW-1185">Reference proteome</keyword>
<feature type="domain" description="CRC" evidence="5">
    <location>
        <begin position="139"/>
        <end position="266"/>
    </location>
</feature>
<feature type="compositionally biased region" description="Polar residues" evidence="4">
    <location>
        <begin position="110"/>
        <end position="119"/>
    </location>
</feature>
<comment type="similarity">
    <text evidence="2">Belongs to the lin-54 family.</text>
</comment>
<evidence type="ECO:0000313" key="7">
    <source>
        <dbReference type="Proteomes" id="UP001630127"/>
    </source>
</evidence>
<dbReference type="SMART" id="SM01114">
    <property type="entry name" value="CXC"/>
    <property type="match status" value="2"/>
</dbReference>
<gene>
    <name evidence="6" type="ORF">ACH5RR_039644</name>
</gene>
<comment type="subcellular location">
    <subcellularLocation>
        <location evidence="1">Nucleus</location>
    </subcellularLocation>
</comment>
<proteinExistence type="inferred from homology"/>
<reference evidence="6 7" key="1">
    <citation type="submission" date="2024-11" db="EMBL/GenBank/DDBJ databases">
        <title>A near-complete genome assembly of Cinchona calisaya.</title>
        <authorList>
            <person name="Lian D.C."/>
            <person name="Zhao X.W."/>
            <person name="Wei L."/>
        </authorList>
    </citation>
    <scope>NUCLEOTIDE SEQUENCE [LARGE SCALE GENOMIC DNA]</scope>
    <source>
        <tissue evidence="6">Nenye</tissue>
    </source>
</reference>
<dbReference type="InterPro" id="IPR033467">
    <property type="entry name" value="Tesmin/TSO1-like_CXC"/>
</dbReference>
<evidence type="ECO:0000256" key="3">
    <source>
        <dbReference type="ARBA" id="ARBA00023242"/>
    </source>
</evidence>
<evidence type="ECO:0000256" key="2">
    <source>
        <dbReference type="ARBA" id="ARBA00007267"/>
    </source>
</evidence>
<dbReference type="EMBL" id="JBJUIK010000016">
    <property type="protein sequence ID" value="KAL3500551.1"/>
    <property type="molecule type" value="Genomic_DNA"/>
</dbReference>
<dbReference type="Pfam" id="PF03638">
    <property type="entry name" value="TCR"/>
    <property type="match status" value="2"/>
</dbReference>
<dbReference type="PROSITE" id="PS51634">
    <property type="entry name" value="CRC"/>
    <property type="match status" value="1"/>
</dbReference>
<dbReference type="GO" id="GO:0005634">
    <property type="term" value="C:nucleus"/>
    <property type="evidence" value="ECO:0007669"/>
    <property type="project" value="UniProtKB-SubCell"/>
</dbReference>
<protein>
    <recommendedName>
        <fullName evidence="5">CRC domain-containing protein</fullName>
    </recommendedName>
</protein>
<dbReference type="Proteomes" id="UP001630127">
    <property type="component" value="Unassembled WGS sequence"/>
</dbReference>
<comment type="caution">
    <text evidence="6">The sequence shown here is derived from an EMBL/GenBank/DDBJ whole genome shotgun (WGS) entry which is preliminary data.</text>
</comment>
<dbReference type="PANTHER" id="PTHR12446:SF49">
    <property type="entry name" value="CRC DOMAIN-CONTAINING PROTEIN"/>
    <property type="match status" value="1"/>
</dbReference>
<dbReference type="InterPro" id="IPR005172">
    <property type="entry name" value="CRC"/>
</dbReference>
<organism evidence="6 7">
    <name type="scientific">Cinchona calisaya</name>
    <dbReference type="NCBI Taxonomy" id="153742"/>
    <lineage>
        <taxon>Eukaryota</taxon>
        <taxon>Viridiplantae</taxon>
        <taxon>Streptophyta</taxon>
        <taxon>Embryophyta</taxon>
        <taxon>Tracheophyta</taxon>
        <taxon>Spermatophyta</taxon>
        <taxon>Magnoliopsida</taxon>
        <taxon>eudicotyledons</taxon>
        <taxon>Gunneridae</taxon>
        <taxon>Pentapetalae</taxon>
        <taxon>asterids</taxon>
        <taxon>lamiids</taxon>
        <taxon>Gentianales</taxon>
        <taxon>Rubiaceae</taxon>
        <taxon>Cinchonoideae</taxon>
        <taxon>Cinchoneae</taxon>
        <taxon>Cinchona</taxon>
    </lineage>
</organism>
<evidence type="ECO:0000256" key="1">
    <source>
        <dbReference type="ARBA" id="ARBA00004123"/>
    </source>
</evidence>
<feature type="compositionally biased region" description="Basic and acidic residues" evidence="4">
    <location>
        <begin position="120"/>
        <end position="133"/>
    </location>
</feature>
<sequence>MMERREASSSSAVVMTTESEFPAKSLARQLDFTASTICRPSANVILPEHPQAQLQSKFLALAKQQAPPPALVSQQHTTPLRAKSPPARILQHRRKPTVPVVMRLAHPVRQPTTRQVNKQDSPKLQERNTVELKDASPKKQKQCNCKNSRCLKLYCECFASGIYCKGCNCTKCNNTSELEALRKEAIEIILERNPDAFRPKIANSRLGIRDGLTNQVEESEVTIMGKHNKGCNCKRSGCLKKYCECFQANALCSENCKCLDCKNFEGGKERKYIFDEGPANDLTIVNHAVNAAICGVSKSSYFNNIPATKKRKAEQLVFRTISADEPMNKLEHIRQENHLAPTTASFSTLSIPSTQPTTEMWGISQIRHRSIADVLQPQHLKELCSLLVIVSAEAAKKISGKKHVRNKGDIEQVETSIASLTQESKDVHNRQVGRALSPETLALTCDERDVTSEKGNSPTRVSILKRSTTVKSSCTQVIKEVDAEQERLVLTKFCGFLNRLITCSSIKEKQVCSDANDRPNKTRMTELRTMVIIRHKEIEASLGRRTASDILPEDFASIGRMFGRILGRPNEYPQRTDAVSDALLLHRPSERSNG</sequence>
<evidence type="ECO:0000313" key="6">
    <source>
        <dbReference type="EMBL" id="KAL3500551.1"/>
    </source>
</evidence>
<evidence type="ECO:0000259" key="5">
    <source>
        <dbReference type="PROSITE" id="PS51634"/>
    </source>
</evidence>